<feature type="region of interest" description="Disordered" evidence="7">
    <location>
        <begin position="1"/>
        <end position="75"/>
    </location>
</feature>
<dbReference type="GO" id="GO:0005737">
    <property type="term" value="C:cytoplasm"/>
    <property type="evidence" value="ECO:0007669"/>
    <property type="project" value="TreeGrafter"/>
</dbReference>
<keyword evidence="6" id="KW-0235">DNA replication</keyword>
<keyword evidence="4 6" id="KW-0347">Helicase</keyword>
<dbReference type="OMA" id="IARIDQW"/>
<keyword evidence="6" id="KW-0411">Iron-sulfur</keyword>
<keyword evidence="3 6" id="KW-0378">Hydrolase</keyword>
<dbReference type="EC" id="3.1.-.-" evidence="6"/>
<keyword evidence="2 6" id="KW-0547">Nucleotide-binding</keyword>
<sequence length="817" mass="90474">MTTMKRPFCEQTSQNSSFSDVSRSSANGAKKTKSSDGLAKKKTSTPVKRTSKVETATGVHSDFSDWDESPIKQSSSLKCYSELQSDKAAEKENSEFEDSFDAPVILEKRSAALRVLEPSHEENEKKFSTEFQEAGAPTPKELDSGVRGFPSLNNPGSEVELTVREIKHEDGLVDLICTTSDGQDSVIYLQDWLISNEHGVMIVAPDTLVPCTSITSATWCPRKVVLSERFRGPSVANKAMLIGIVVHELFQVHDIEETIWSPQLGIKGKVDVTMEVMLYSLMLSSHYKQPIVDGSLLYLKDGISRNVQPRALEMKAIINQRNNLANYFSSLNADLLPEYFKKWIKWIYLEWSEDQVRKARCISDLWRKPVEIRESEGFCAPHLVLVSQISTSPDNSSTLLTFHSASEISETVFAPGNMCLISTSTKPGFLLAPIIESSCSERLRKLIIDLEPPTVSSAVSSLPHSVHKILSSSEASNEINEEQKKAVQSALLSDDYTLVEGFPGSVLLTANTHSALDNVLAKLRKYTDDSNMLRLGKSSSARESVAGLTLDSKLISVEGDRYEATKRTLINTVLEPVALAALYTCRHFVLVGDANQLAPLVQNKKCAEEGMSVSLFERLQVQKNVLHSLTSQYRMNSTIVKLSSHIFYQDRLVCGSEEVAKACLMALEGFRVSTSEGAWKLIESGHLEDSVVFIDTCAPTEPTFSATNNGPGSLQNFGEARLACEVVSRFIAVILPFRFGNITNPRSLSKQRVDVFVPNVNYLVLANGNDVRNTEWVSRTLPYSKQTATVDDYARQKRTEDMLESTEPVKTANSSIQ</sequence>
<dbReference type="GO" id="GO:0003677">
    <property type="term" value="F:DNA binding"/>
    <property type="evidence" value="ECO:0007669"/>
    <property type="project" value="UniProtKB-UniRule"/>
</dbReference>
<feature type="compositionally biased region" description="Basic and acidic residues" evidence="7">
    <location>
        <begin position="118"/>
        <end position="128"/>
    </location>
</feature>
<evidence type="ECO:0000313" key="12">
    <source>
        <dbReference type="WBParaSite" id="ACOC_0000488001-mRNA-1"/>
    </source>
</evidence>
<keyword evidence="6" id="KW-0511">Multifunctional enzyme</keyword>
<dbReference type="EC" id="3.6.4.12" evidence="6"/>
<dbReference type="STRING" id="334426.A0A158PG67"/>
<comment type="catalytic activity">
    <reaction evidence="6">
        <text>ATP + H2O = ADP + phosphate + H(+)</text>
        <dbReference type="Rhea" id="RHEA:13065"/>
        <dbReference type="ChEBI" id="CHEBI:15377"/>
        <dbReference type="ChEBI" id="CHEBI:15378"/>
        <dbReference type="ChEBI" id="CHEBI:30616"/>
        <dbReference type="ChEBI" id="CHEBI:43474"/>
        <dbReference type="ChEBI" id="CHEBI:456216"/>
        <dbReference type="EC" id="3.6.4.12"/>
    </reaction>
</comment>
<keyword evidence="6" id="KW-0158">Chromosome</keyword>
<keyword evidence="6" id="KW-0540">Nuclease</keyword>
<comment type="function">
    <text evidence="6">Key enzyme involved in DNA replication and DNA repair. Involved in Okazaki fragments processing by cleaving long flaps that escape FEN1: flaps that are longer than 27 nucleotides are coated by replication protein A complex (RPA), leading to recruit DNA2 which cleaves the flap until it is too short to bind RPA and becomes a substrate for FEN1. Also involved in 5'-end resection of DNA during double-strand break (DSB) repair by mediating the cleavage of 5'-ssDNA.</text>
</comment>
<feature type="domain" description="DNA2/NAM7 helicase-like C-terminal" evidence="9">
    <location>
        <begin position="611"/>
        <end position="733"/>
    </location>
</feature>
<feature type="region of interest" description="Disordered" evidence="7">
    <location>
        <begin position="118"/>
        <end position="149"/>
    </location>
</feature>
<comment type="similarity">
    <text evidence="6">Belongs to the DNA2/NAM7 helicase family.</text>
</comment>
<dbReference type="Pfam" id="PF08696">
    <property type="entry name" value="Dna2"/>
    <property type="match status" value="1"/>
</dbReference>
<keyword evidence="5 6" id="KW-0067">ATP-binding</keyword>
<dbReference type="WBParaSite" id="ACOC_0000488001-mRNA-1">
    <property type="protein sequence ID" value="ACOC_0000488001-mRNA-1"/>
    <property type="gene ID" value="ACOC_0000488001"/>
</dbReference>
<evidence type="ECO:0000259" key="9">
    <source>
        <dbReference type="Pfam" id="PF13087"/>
    </source>
</evidence>
<protein>
    <recommendedName>
        <fullName evidence="6">DNA replication ATP-dependent helicase/nuclease</fullName>
        <ecNumber evidence="6">3.1.-.-</ecNumber>
        <ecNumber evidence="6">3.6.4.12</ecNumber>
    </recommendedName>
</protein>
<reference evidence="10 11" key="2">
    <citation type="submission" date="2018-11" db="EMBL/GenBank/DDBJ databases">
        <authorList>
            <consortium name="Pathogen Informatics"/>
        </authorList>
    </citation>
    <scope>NUCLEOTIDE SEQUENCE [LARGE SCALE GENOMIC DNA]</scope>
    <source>
        <strain evidence="10 11">Costa Rica</strain>
    </source>
</reference>
<keyword evidence="6" id="KW-0539">Nucleus</keyword>
<evidence type="ECO:0000256" key="1">
    <source>
        <dbReference type="ARBA" id="ARBA00022723"/>
    </source>
</evidence>
<dbReference type="GO" id="GO:0017116">
    <property type="term" value="F:single-stranded DNA helicase activity"/>
    <property type="evidence" value="ECO:0007669"/>
    <property type="project" value="UniProtKB-UniRule"/>
</dbReference>
<dbReference type="InterPro" id="IPR014808">
    <property type="entry name" value="DNA_replication_fac_Dna2_N"/>
</dbReference>
<dbReference type="OrthoDB" id="5871723at2759"/>
<name>A0A158PG67_ANGCS</name>
<feature type="domain" description="DNA replication factor Dna2 N-terminal" evidence="8">
    <location>
        <begin position="184"/>
        <end position="251"/>
    </location>
</feature>
<dbReference type="GO" id="GO:0033567">
    <property type="term" value="P:DNA replication, Okazaki fragment processing"/>
    <property type="evidence" value="ECO:0007669"/>
    <property type="project" value="UniProtKB-UniRule"/>
</dbReference>
<keyword evidence="6" id="KW-0004">4Fe-4S</keyword>
<keyword evidence="6" id="KW-0408">Iron</keyword>
<evidence type="ECO:0000256" key="6">
    <source>
        <dbReference type="RuleBase" id="RU367041"/>
    </source>
</evidence>
<dbReference type="PANTHER" id="PTHR10887:SF433">
    <property type="entry name" value="DNA REPLICATION ATP-DEPENDENT HELICASE_NUCLEASE DNA2"/>
    <property type="match status" value="1"/>
</dbReference>
<dbReference type="InterPro" id="IPR045055">
    <property type="entry name" value="DNA2/NAM7-like"/>
</dbReference>
<dbReference type="InterPro" id="IPR027417">
    <property type="entry name" value="P-loop_NTPase"/>
</dbReference>
<dbReference type="GO" id="GO:0017108">
    <property type="term" value="F:5'-flap endonuclease activity"/>
    <property type="evidence" value="ECO:0007669"/>
    <property type="project" value="UniProtKB-UniRule"/>
</dbReference>
<accession>A0A158PG67</accession>
<dbReference type="GO" id="GO:0046872">
    <property type="term" value="F:metal ion binding"/>
    <property type="evidence" value="ECO:0007669"/>
    <property type="project" value="UniProtKB-UniRule"/>
</dbReference>
<dbReference type="Pfam" id="PF13087">
    <property type="entry name" value="AAA_12"/>
    <property type="match status" value="1"/>
</dbReference>
<evidence type="ECO:0000256" key="3">
    <source>
        <dbReference type="ARBA" id="ARBA00022801"/>
    </source>
</evidence>
<dbReference type="Gene3D" id="3.40.50.300">
    <property type="entry name" value="P-loop containing nucleotide triphosphate hydrolases"/>
    <property type="match status" value="3"/>
</dbReference>
<evidence type="ECO:0000256" key="5">
    <source>
        <dbReference type="ARBA" id="ARBA00022840"/>
    </source>
</evidence>
<reference evidence="12" key="1">
    <citation type="submission" date="2016-04" db="UniProtKB">
        <authorList>
            <consortium name="WormBaseParasite"/>
        </authorList>
    </citation>
    <scope>IDENTIFICATION</scope>
</reference>
<keyword evidence="1 6" id="KW-0479">Metal-binding</keyword>
<dbReference type="AlphaFoldDB" id="A0A158PG67"/>
<dbReference type="PANTHER" id="PTHR10887">
    <property type="entry name" value="DNA2/NAM7 HELICASE FAMILY"/>
    <property type="match status" value="1"/>
</dbReference>
<proteinExistence type="inferred from homology"/>
<evidence type="ECO:0000259" key="8">
    <source>
        <dbReference type="Pfam" id="PF08696"/>
    </source>
</evidence>
<dbReference type="GO" id="GO:0051539">
    <property type="term" value="F:4 iron, 4 sulfur cluster binding"/>
    <property type="evidence" value="ECO:0007669"/>
    <property type="project" value="UniProtKB-UniRule"/>
</dbReference>
<evidence type="ECO:0000256" key="4">
    <source>
        <dbReference type="ARBA" id="ARBA00022806"/>
    </source>
</evidence>
<feature type="compositionally biased region" description="Polar residues" evidence="7">
    <location>
        <begin position="10"/>
        <end position="27"/>
    </location>
</feature>
<dbReference type="Proteomes" id="UP000267027">
    <property type="component" value="Unassembled WGS sequence"/>
</dbReference>
<dbReference type="SUPFAM" id="SSF52540">
    <property type="entry name" value="P-loop containing nucleoside triphosphate hydrolases"/>
    <property type="match status" value="1"/>
</dbReference>
<evidence type="ECO:0000313" key="10">
    <source>
        <dbReference type="EMBL" id="VDM56466.1"/>
    </source>
</evidence>
<dbReference type="EMBL" id="UYYA01003835">
    <property type="protein sequence ID" value="VDM56466.1"/>
    <property type="molecule type" value="Genomic_DNA"/>
</dbReference>
<evidence type="ECO:0000256" key="2">
    <source>
        <dbReference type="ARBA" id="ARBA00022741"/>
    </source>
</evidence>
<keyword evidence="6" id="KW-0227">DNA damage</keyword>
<keyword evidence="11" id="KW-1185">Reference proteome</keyword>
<comment type="subcellular location">
    <subcellularLocation>
        <location evidence="6">Nucleus</location>
    </subcellularLocation>
    <subcellularLocation>
        <location evidence="6">Chromosome</location>
    </subcellularLocation>
</comment>
<dbReference type="GO" id="GO:0071932">
    <property type="term" value="P:replication fork reversal"/>
    <property type="evidence" value="ECO:0007669"/>
    <property type="project" value="TreeGrafter"/>
</dbReference>
<dbReference type="GO" id="GO:0006281">
    <property type="term" value="P:DNA repair"/>
    <property type="evidence" value="ECO:0007669"/>
    <property type="project" value="UniProtKB-KW"/>
</dbReference>
<evidence type="ECO:0000313" key="11">
    <source>
        <dbReference type="Proteomes" id="UP000267027"/>
    </source>
</evidence>
<keyword evidence="6" id="KW-0234">DNA repair</keyword>
<dbReference type="GO" id="GO:0005524">
    <property type="term" value="F:ATP binding"/>
    <property type="evidence" value="ECO:0007669"/>
    <property type="project" value="UniProtKB-UniRule"/>
</dbReference>
<dbReference type="GO" id="GO:0005694">
    <property type="term" value="C:chromosome"/>
    <property type="evidence" value="ECO:0007669"/>
    <property type="project" value="UniProtKB-SubCell"/>
</dbReference>
<evidence type="ECO:0000256" key="7">
    <source>
        <dbReference type="SAM" id="MobiDB-lite"/>
    </source>
</evidence>
<dbReference type="GO" id="GO:0005634">
    <property type="term" value="C:nucleus"/>
    <property type="evidence" value="ECO:0007669"/>
    <property type="project" value="UniProtKB-SubCell"/>
</dbReference>
<organism evidence="12">
    <name type="scientific">Angiostrongylus costaricensis</name>
    <name type="common">Nematode worm</name>
    <dbReference type="NCBI Taxonomy" id="334426"/>
    <lineage>
        <taxon>Eukaryota</taxon>
        <taxon>Metazoa</taxon>
        <taxon>Ecdysozoa</taxon>
        <taxon>Nematoda</taxon>
        <taxon>Chromadorea</taxon>
        <taxon>Rhabditida</taxon>
        <taxon>Rhabditina</taxon>
        <taxon>Rhabditomorpha</taxon>
        <taxon>Strongyloidea</taxon>
        <taxon>Metastrongylidae</taxon>
        <taxon>Angiostrongylus</taxon>
    </lineage>
</organism>
<keyword evidence="6" id="KW-0238">DNA-binding</keyword>
<gene>
    <name evidence="10" type="ORF">ACOC_LOCUS4881</name>
</gene>
<dbReference type="InterPro" id="IPR041679">
    <property type="entry name" value="DNA2/NAM7-like_C"/>
</dbReference>